<dbReference type="GO" id="GO:0016020">
    <property type="term" value="C:membrane"/>
    <property type="evidence" value="ECO:0007669"/>
    <property type="project" value="UniProtKB-SubCell"/>
</dbReference>
<evidence type="ECO:0000313" key="7">
    <source>
        <dbReference type="Proteomes" id="UP000664859"/>
    </source>
</evidence>
<protein>
    <submittedName>
        <fullName evidence="6">ZIP divalent metal transporter</fullName>
    </submittedName>
</protein>
<dbReference type="Proteomes" id="UP000664859">
    <property type="component" value="Unassembled WGS sequence"/>
</dbReference>
<comment type="subcellular location">
    <subcellularLocation>
        <location evidence="1">Membrane</location>
        <topology evidence="1">Multi-pass membrane protein</topology>
    </subcellularLocation>
</comment>
<comment type="caution">
    <text evidence="6">The sequence shown here is derived from an EMBL/GenBank/DDBJ whole genome shotgun (WGS) entry which is preliminary data.</text>
</comment>
<evidence type="ECO:0000256" key="4">
    <source>
        <dbReference type="ARBA" id="ARBA00023136"/>
    </source>
</evidence>
<feature type="transmembrane region" description="Helical" evidence="5">
    <location>
        <begin position="47"/>
        <end position="67"/>
    </location>
</feature>
<dbReference type="InterPro" id="IPR003689">
    <property type="entry name" value="ZIP"/>
</dbReference>
<keyword evidence="7" id="KW-1185">Reference proteome</keyword>
<organism evidence="6 7">
    <name type="scientific">Tribonema minus</name>
    <dbReference type="NCBI Taxonomy" id="303371"/>
    <lineage>
        <taxon>Eukaryota</taxon>
        <taxon>Sar</taxon>
        <taxon>Stramenopiles</taxon>
        <taxon>Ochrophyta</taxon>
        <taxon>PX clade</taxon>
        <taxon>Xanthophyceae</taxon>
        <taxon>Tribonematales</taxon>
        <taxon>Tribonemataceae</taxon>
        <taxon>Tribonema</taxon>
    </lineage>
</organism>
<dbReference type="PANTHER" id="PTHR11040:SF140">
    <property type="entry name" value="ZRT (ZRT), IRT- (IRT-) LIKE PROTEIN TRANSPORTER"/>
    <property type="match status" value="1"/>
</dbReference>
<proteinExistence type="predicted"/>
<sequence length="253" mass="26686">MRRFTESKVGISMANAFSGGVFLSLAFGHMLPHAAHGFENSGLPESTPFYLTLTGYLLIFFVEKIAFDTHEMLHDAHDNGPQSPSTIKPIDSSNSAQVAASGRSATVLLLALSVHSLFETMALGLSTSRLNALLLAMSIGLHQPAESLALLVSFLKTGLPQGKIVKMLALFSCVGPLGVGLGVAAAQYAGDLVDAVLVSLAAGTFVYVGATEVVADEFETPHHKWKKFAALLGGVVLIAYITSWAELLEGRAT</sequence>
<dbReference type="EMBL" id="JAFCMP010000024">
    <property type="protein sequence ID" value="KAG5190962.1"/>
    <property type="molecule type" value="Genomic_DNA"/>
</dbReference>
<gene>
    <name evidence="6" type="ORF">JKP88DRAFT_184114</name>
</gene>
<evidence type="ECO:0000256" key="1">
    <source>
        <dbReference type="ARBA" id="ARBA00004141"/>
    </source>
</evidence>
<evidence type="ECO:0000256" key="5">
    <source>
        <dbReference type="SAM" id="Phobius"/>
    </source>
</evidence>
<keyword evidence="2 5" id="KW-0812">Transmembrane</keyword>
<evidence type="ECO:0000313" key="6">
    <source>
        <dbReference type="EMBL" id="KAG5190962.1"/>
    </source>
</evidence>
<name>A0A836CLP2_9STRA</name>
<keyword evidence="4 5" id="KW-0472">Membrane</keyword>
<dbReference type="GO" id="GO:0005385">
    <property type="term" value="F:zinc ion transmembrane transporter activity"/>
    <property type="evidence" value="ECO:0007669"/>
    <property type="project" value="TreeGrafter"/>
</dbReference>
<feature type="transmembrane region" description="Helical" evidence="5">
    <location>
        <begin position="227"/>
        <end position="245"/>
    </location>
</feature>
<accession>A0A836CLP2</accession>
<keyword evidence="3 5" id="KW-1133">Transmembrane helix</keyword>
<evidence type="ECO:0000256" key="3">
    <source>
        <dbReference type="ARBA" id="ARBA00022989"/>
    </source>
</evidence>
<dbReference type="Pfam" id="PF02535">
    <property type="entry name" value="Zip"/>
    <property type="match status" value="1"/>
</dbReference>
<dbReference type="AlphaFoldDB" id="A0A836CLP2"/>
<evidence type="ECO:0000256" key="2">
    <source>
        <dbReference type="ARBA" id="ARBA00022692"/>
    </source>
</evidence>
<feature type="transmembrane region" description="Helical" evidence="5">
    <location>
        <begin position="195"/>
        <end position="215"/>
    </location>
</feature>
<reference evidence="6" key="1">
    <citation type="submission" date="2021-02" db="EMBL/GenBank/DDBJ databases">
        <title>First Annotated Genome of the Yellow-green Alga Tribonema minus.</title>
        <authorList>
            <person name="Mahan K.M."/>
        </authorList>
    </citation>
    <scope>NUCLEOTIDE SEQUENCE</scope>
    <source>
        <strain evidence="6">UTEX B ZZ1240</strain>
    </source>
</reference>
<dbReference type="PANTHER" id="PTHR11040">
    <property type="entry name" value="ZINC/IRON TRANSPORTER"/>
    <property type="match status" value="1"/>
</dbReference>
<dbReference type="OrthoDB" id="448280at2759"/>
<feature type="transmembrane region" description="Helical" evidence="5">
    <location>
        <begin position="167"/>
        <end position="189"/>
    </location>
</feature>